<gene>
    <name evidence="2" type="ORF">K443DRAFT_15618</name>
</gene>
<sequence length="131" mass="14282">MPPSPPPSLSAHDQWAANRNASLPVLPAKPKSTSRKRQQSNADESANKRNKRVVNNSDDGMDDATMDAAIAVEEANEAGKGGKKGKKAKKTGAKGKTMRKVWADRQHEDEIENAKGTPAHLQPCVFYFLLF</sequence>
<reference evidence="2 3" key="1">
    <citation type="submission" date="2014-04" db="EMBL/GenBank/DDBJ databases">
        <authorList>
            <consortium name="DOE Joint Genome Institute"/>
            <person name="Kuo A."/>
            <person name="Kohler A."/>
            <person name="Nagy L.G."/>
            <person name="Floudas D."/>
            <person name="Copeland A."/>
            <person name="Barry K.W."/>
            <person name="Cichocki N."/>
            <person name="Veneault-Fourrey C."/>
            <person name="LaButti K."/>
            <person name="Lindquist E.A."/>
            <person name="Lipzen A."/>
            <person name="Lundell T."/>
            <person name="Morin E."/>
            <person name="Murat C."/>
            <person name="Sun H."/>
            <person name="Tunlid A."/>
            <person name="Henrissat B."/>
            <person name="Grigoriev I.V."/>
            <person name="Hibbett D.S."/>
            <person name="Martin F."/>
            <person name="Nordberg H.P."/>
            <person name="Cantor M.N."/>
            <person name="Hua S.X."/>
        </authorList>
    </citation>
    <scope>NUCLEOTIDE SEQUENCE [LARGE SCALE GENOMIC DNA]</scope>
    <source>
        <strain evidence="2 3">LaAM-08-1</strain>
    </source>
</reference>
<evidence type="ECO:0000313" key="2">
    <source>
        <dbReference type="EMBL" id="KIJ89984.1"/>
    </source>
</evidence>
<accession>A0A0C9WGT1</accession>
<reference evidence="3" key="2">
    <citation type="submission" date="2015-01" db="EMBL/GenBank/DDBJ databases">
        <title>Evolutionary Origins and Diversification of the Mycorrhizal Mutualists.</title>
        <authorList>
            <consortium name="DOE Joint Genome Institute"/>
            <consortium name="Mycorrhizal Genomics Consortium"/>
            <person name="Kohler A."/>
            <person name="Kuo A."/>
            <person name="Nagy L.G."/>
            <person name="Floudas D."/>
            <person name="Copeland A."/>
            <person name="Barry K.W."/>
            <person name="Cichocki N."/>
            <person name="Veneault-Fourrey C."/>
            <person name="LaButti K."/>
            <person name="Lindquist E.A."/>
            <person name="Lipzen A."/>
            <person name="Lundell T."/>
            <person name="Morin E."/>
            <person name="Murat C."/>
            <person name="Riley R."/>
            <person name="Ohm R."/>
            <person name="Sun H."/>
            <person name="Tunlid A."/>
            <person name="Henrissat B."/>
            <person name="Grigoriev I.V."/>
            <person name="Hibbett D.S."/>
            <person name="Martin F."/>
        </authorList>
    </citation>
    <scope>NUCLEOTIDE SEQUENCE [LARGE SCALE GENOMIC DNA]</scope>
    <source>
        <strain evidence="3">LaAM-08-1</strain>
    </source>
</reference>
<dbReference type="AlphaFoldDB" id="A0A0C9WGT1"/>
<evidence type="ECO:0000256" key="1">
    <source>
        <dbReference type="SAM" id="MobiDB-lite"/>
    </source>
</evidence>
<proteinExistence type="predicted"/>
<name>A0A0C9WGT1_9AGAR</name>
<dbReference type="Proteomes" id="UP000054477">
    <property type="component" value="Unassembled WGS sequence"/>
</dbReference>
<feature type="region of interest" description="Disordered" evidence="1">
    <location>
        <begin position="1"/>
        <end position="103"/>
    </location>
</feature>
<feature type="compositionally biased region" description="Basic residues" evidence="1">
    <location>
        <begin position="81"/>
        <end position="99"/>
    </location>
</feature>
<dbReference type="HOGENOM" id="CLU_1927968_0_0_1"/>
<organism evidence="2 3">
    <name type="scientific">Laccaria amethystina LaAM-08-1</name>
    <dbReference type="NCBI Taxonomy" id="1095629"/>
    <lineage>
        <taxon>Eukaryota</taxon>
        <taxon>Fungi</taxon>
        <taxon>Dikarya</taxon>
        <taxon>Basidiomycota</taxon>
        <taxon>Agaricomycotina</taxon>
        <taxon>Agaricomycetes</taxon>
        <taxon>Agaricomycetidae</taxon>
        <taxon>Agaricales</taxon>
        <taxon>Agaricineae</taxon>
        <taxon>Hydnangiaceae</taxon>
        <taxon>Laccaria</taxon>
    </lineage>
</organism>
<protein>
    <submittedName>
        <fullName evidence="2">Uncharacterized protein</fullName>
    </submittedName>
</protein>
<evidence type="ECO:0000313" key="3">
    <source>
        <dbReference type="Proteomes" id="UP000054477"/>
    </source>
</evidence>
<dbReference type="EMBL" id="KN839331">
    <property type="protein sequence ID" value="KIJ89984.1"/>
    <property type="molecule type" value="Genomic_DNA"/>
</dbReference>
<keyword evidence="3" id="KW-1185">Reference proteome</keyword>